<reference evidence="2" key="1">
    <citation type="submission" date="2023-01" db="EMBL/GenBank/DDBJ databases">
        <title>Genome assembly of the deep-sea coral Lophelia pertusa.</title>
        <authorList>
            <person name="Herrera S."/>
            <person name="Cordes E."/>
        </authorList>
    </citation>
    <scope>NUCLEOTIDE SEQUENCE</scope>
    <source>
        <strain evidence="2">USNM1676648</strain>
        <tissue evidence="2">Polyp</tissue>
    </source>
</reference>
<feature type="compositionally biased region" description="Basic and acidic residues" evidence="1">
    <location>
        <begin position="95"/>
        <end position="109"/>
    </location>
</feature>
<dbReference type="PANTHER" id="PTHR47018:SF1">
    <property type="entry name" value="TESMIN_TSO1-LIKE CXC DOMAIN-CONTAINING PROTEIN"/>
    <property type="match status" value="1"/>
</dbReference>
<evidence type="ECO:0000313" key="2">
    <source>
        <dbReference type="EMBL" id="KAJ7389137.1"/>
    </source>
</evidence>
<dbReference type="PANTHER" id="PTHR47018">
    <property type="entry name" value="CXC DOMAIN-CONTAINING PROTEIN-RELATED"/>
    <property type="match status" value="1"/>
</dbReference>
<proteinExistence type="predicted"/>
<dbReference type="AlphaFoldDB" id="A0A9W9ZWE4"/>
<dbReference type="EMBL" id="MU825440">
    <property type="protein sequence ID" value="KAJ7389137.1"/>
    <property type="molecule type" value="Genomic_DNA"/>
</dbReference>
<gene>
    <name evidence="2" type="ORF">OS493_033461</name>
</gene>
<feature type="region of interest" description="Disordered" evidence="1">
    <location>
        <begin position="95"/>
        <end position="119"/>
    </location>
</feature>
<evidence type="ECO:0000313" key="3">
    <source>
        <dbReference type="Proteomes" id="UP001163046"/>
    </source>
</evidence>
<keyword evidence="3" id="KW-1185">Reference proteome</keyword>
<accession>A0A9W9ZWE4</accession>
<comment type="caution">
    <text evidence="2">The sequence shown here is derived from an EMBL/GenBank/DDBJ whole genome shotgun (WGS) entry which is preliminary data.</text>
</comment>
<sequence length="562" mass="62861">MTESVLVDWKKCILCQKSTSEVLQCPADSKRKDLGSGYESLGNNLRRFQELGCLPLKTDILSFDKDGRLTQILKEKSAKWHKSCRDKFSNLKLQRAEKRGTEGEEEHGANKSARRSHSAGEKESVSRCFFCEEGSGELHRASTFNLDANVRRCAFQTNDSSLLAKLSAGDMVAIDALYHTQCLTSLYRRAQNAAKSEPEHTDEVMNCGIALAELVSFIEESRIDSVTPVFKLADLANMYASRLKQMGADSSSRIHTTRLKERILVHCPYLQEFKDGRNIMLMANEDVGIAIRKAVEENCDNDAIILAKAAKIVRRDLLAMEKTDFHGKFENDCQEKSVSQSLLSLVKMIMGGPNIETQSSNVIEAQATLTIAQLIRFNCTVRRRKDTLAMYHTKEREPPLPIYLGLLLHAETRKRGLVDKMCDLGMSVSYNRVLEISTEMGNAVCTRFAAEKIVSENGGQEREAIITQATEPLKRLQTLPGEYANVPPVQPWKEEPSVPVTSVPMTGELTDLPSLLKTQYKWLEHMKDVLDGIAAEANQDMCVSWSAFHASRVLHSPLGQPT</sequence>
<name>A0A9W9ZWE4_9CNID</name>
<dbReference type="OrthoDB" id="5989453at2759"/>
<protein>
    <submittedName>
        <fullName evidence="2">Uncharacterized protein</fullName>
    </submittedName>
</protein>
<evidence type="ECO:0000256" key="1">
    <source>
        <dbReference type="SAM" id="MobiDB-lite"/>
    </source>
</evidence>
<dbReference type="Proteomes" id="UP001163046">
    <property type="component" value="Unassembled WGS sequence"/>
</dbReference>
<organism evidence="2 3">
    <name type="scientific">Desmophyllum pertusum</name>
    <dbReference type="NCBI Taxonomy" id="174260"/>
    <lineage>
        <taxon>Eukaryota</taxon>
        <taxon>Metazoa</taxon>
        <taxon>Cnidaria</taxon>
        <taxon>Anthozoa</taxon>
        <taxon>Hexacorallia</taxon>
        <taxon>Scleractinia</taxon>
        <taxon>Caryophylliina</taxon>
        <taxon>Caryophylliidae</taxon>
        <taxon>Desmophyllum</taxon>
    </lineage>
</organism>